<feature type="domain" description="GGDEF" evidence="1">
    <location>
        <begin position="321"/>
        <end position="451"/>
    </location>
</feature>
<dbReference type="EMBL" id="JAWSTH010000008">
    <property type="protein sequence ID" value="MDW5593757.1"/>
    <property type="molecule type" value="Genomic_DNA"/>
</dbReference>
<dbReference type="Pfam" id="PF01590">
    <property type="entry name" value="GAF"/>
    <property type="match status" value="1"/>
</dbReference>
<dbReference type="Gene3D" id="3.30.450.20">
    <property type="entry name" value="PAS domain"/>
    <property type="match status" value="1"/>
</dbReference>
<dbReference type="PANTHER" id="PTHR45228:SF4">
    <property type="entry name" value="LIPOPROTEIN"/>
    <property type="match status" value="1"/>
</dbReference>
<dbReference type="SUPFAM" id="SSF55781">
    <property type="entry name" value="GAF domain-like"/>
    <property type="match status" value="1"/>
</dbReference>
<dbReference type="SUPFAM" id="SSF109604">
    <property type="entry name" value="HD-domain/PDEase-like"/>
    <property type="match status" value="1"/>
</dbReference>
<dbReference type="InterPro" id="IPR000160">
    <property type="entry name" value="GGDEF_dom"/>
</dbReference>
<dbReference type="SUPFAM" id="SSF55785">
    <property type="entry name" value="PYP-like sensor domain (PAS domain)"/>
    <property type="match status" value="1"/>
</dbReference>
<dbReference type="InterPro" id="IPR013656">
    <property type="entry name" value="PAS_4"/>
</dbReference>
<keyword evidence="4" id="KW-1185">Reference proteome</keyword>
<dbReference type="NCBIfam" id="TIGR00277">
    <property type="entry name" value="HDIG"/>
    <property type="match status" value="1"/>
</dbReference>
<dbReference type="Pfam" id="PF08448">
    <property type="entry name" value="PAS_4"/>
    <property type="match status" value="1"/>
</dbReference>
<proteinExistence type="predicted"/>
<dbReference type="Proteomes" id="UP001284601">
    <property type="component" value="Unassembled WGS sequence"/>
</dbReference>
<dbReference type="PANTHER" id="PTHR45228">
    <property type="entry name" value="CYCLIC DI-GMP PHOSPHODIESTERASE TM_0186-RELATED"/>
    <property type="match status" value="1"/>
</dbReference>
<evidence type="ECO:0000313" key="4">
    <source>
        <dbReference type="Proteomes" id="UP001284601"/>
    </source>
</evidence>
<dbReference type="InterPro" id="IPR035965">
    <property type="entry name" value="PAS-like_dom_sf"/>
</dbReference>
<dbReference type="SMART" id="SM00267">
    <property type="entry name" value="GGDEF"/>
    <property type="match status" value="1"/>
</dbReference>
<dbReference type="SMART" id="SM00471">
    <property type="entry name" value="HDc"/>
    <property type="match status" value="1"/>
</dbReference>
<accession>A0ABU4HKG0</accession>
<dbReference type="EC" id="2.7.7.65" evidence="3"/>
<dbReference type="InterPro" id="IPR006675">
    <property type="entry name" value="HDIG_dom"/>
</dbReference>
<dbReference type="Pfam" id="PF00990">
    <property type="entry name" value="GGDEF"/>
    <property type="match status" value="1"/>
</dbReference>
<reference evidence="4" key="1">
    <citation type="submission" date="2023-07" db="EMBL/GenBank/DDBJ databases">
        <title>Conexibacter stalactiti sp. nov., isolated from stalactites in a lava cave and emended description of the genus Conexibacter.</title>
        <authorList>
            <person name="Lee S.D."/>
        </authorList>
    </citation>
    <scope>NUCLEOTIDE SEQUENCE [LARGE SCALE GENOMIC DNA]</scope>
    <source>
        <strain evidence="4">KCTC 39840</strain>
    </source>
</reference>
<sequence length="663" mass="72467">MERWATTLRSNESELLARFPGPIYLVDEEWRLAFISEEGAALLRRPADELIGRTMWESYPDLRGTIVERELTRARDEQIPVQFENRYEPLDTWFAVSATPFQHWLLVAFHDITVQKRAEARSAELAAEQAAMARISAAVARRSPPHRLFAQVADEAARLQGVDGGSVVQFTGADRVRVVGVSTRHPSPLLVVTGDQVDDEGIFDELRATGEPVLVRADDKEHGARLRAAGRVAWLQVPIYVEGKLWGALGLTSLRADAFDEASIGRQRDLAELLSVAIGNADAHERLARMAATDPVSGLANHRVFHARLREEAADASRRSRPLTLAVFDLDRFRDANDLHGHLAGDAILAEVGERLTEFAAPGQLLARIGGDEFALIMPGWTPSIARPVVERACAAIGASPFGEHRTALTASAGLADLASAGHGELLFACADGALYWAKLNGRDLVCTFEPSIVHELSPTDRAETLLRRKTLAGITALARAIDAKDPTTSRHSERVARLVEQLARACGWEERRIRLLKEAALVHDVGKIGIPDAILLQTGRLTAEQYEVIKRHAALGADIVDGVLLPEQVQWVRSHHERPDGRGYPDGLGAAEISSGGALMSIADTLDVMTVSRPYSRPLPLDQAVAECERLVGAQFMPEAAIALRTLYRAGALEDWDVPQPD</sequence>
<dbReference type="GO" id="GO:0052621">
    <property type="term" value="F:diguanylate cyclase activity"/>
    <property type="evidence" value="ECO:0007669"/>
    <property type="project" value="UniProtKB-EC"/>
</dbReference>
<protein>
    <submittedName>
        <fullName evidence="3">Diguanylate cyclase</fullName>
        <ecNumber evidence="3">2.7.7.65</ecNumber>
    </submittedName>
</protein>
<dbReference type="RefSeq" id="WP_318596014.1">
    <property type="nucleotide sequence ID" value="NZ_JAWSTH010000008.1"/>
</dbReference>
<keyword evidence="3" id="KW-0808">Transferase</keyword>
<dbReference type="InterPro" id="IPR003018">
    <property type="entry name" value="GAF"/>
</dbReference>
<dbReference type="InterPro" id="IPR029787">
    <property type="entry name" value="Nucleotide_cyclase"/>
</dbReference>
<dbReference type="Gene3D" id="1.10.3210.10">
    <property type="entry name" value="Hypothetical protein af1432"/>
    <property type="match status" value="1"/>
</dbReference>
<dbReference type="SMART" id="SM00065">
    <property type="entry name" value="GAF"/>
    <property type="match status" value="1"/>
</dbReference>
<dbReference type="Gene3D" id="3.30.450.40">
    <property type="match status" value="1"/>
</dbReference>
<dbReference type="NCBIfam" id="TIGR00254">
    <property type="entry name" value="GGDEF"/>
    <property type="match status" value="1"/>
</dbReference>
<dbReference type="CDD" id="cd00130">
    <property type="entry name" value="PAS"/>
    <property type="match status" value="1"/>
</dbReference>
<dbReference type="InterPro" id="IPR043128">
    <property type="entry name" value="Rev_trsase/Diguanyl_cyclase"/>
</dbReference>
<dbReference type="SMART" id="SM00091">
    <property type="entry name" value="PAS"/>
    <property type="match status" value="1"/>
</dbReference>
<feature type="domain" description="HD-GYP" evidence="2">
    <location>
        <begin position="467"/>
        <end position="661"/>
    </location>
</feature>
<dbReference type="InterPro" id="IPR037522">
    <property type="entry name" value="HD_GYP_dom"/>
</dbReference>
<dbReference type="PROSITE" id="PS50887">
    <property type="entry name" value="GGDEF"/>
    <property type="match status" value="1"/>
</dbReference>
<dbReference type="CDD" id="cd00077">
    <property type="entry name" value="HDc"/>
    <property type="match status" value="1"/>
</dbReference>
<evidence type="ECO:0000313" key="3">
    <source>
        <dbReference type="EMBL" id="MDW5593757.1"/>
    </source>
</evidence>
<dbReference type="PROSITE" id="PS51832">
    <property type="entry name" value="HD_GYP"/>
    <property type="match status" value="1"/>
</dbReference>
<evidence type="ECO:0000259" key="1">
    <source>
        <dbReference type="PROSITE" id="PS50887"/>
    </source>
</evidence>
<comment type="caution">
    <text evidence="3">The sequence shown here is derived from an EMBL/GenBank/DDBJ whole genome shotgun (WGS) entry which is preliminary data.</text>
</comment>
<dbReference type="InterPro" id="IPR029016">
    <property type="entry name" value="GAF-like_dom_sf"/>
</dbReference>
<evidence type="ECO:0000259" key="2">
    <source>
        <dbReference type="PROSITE" id="PS51832"/>
    </source>
</evidence>
<dbReference type="InterPro" id="IPR052020">
    <property type="entry name" value="Cyclic_di-GMP/3'3'-cGAMP_PDE"/>
</dbReference>
<dbReference type="InterPro" id="IPR003607">
    <property type="entry name" value="HD/PDEase_dom"/>
</dbReference>
<reference evidence="3 4" key="2">
    <citation type="submission" date="2023-10" db="EMBL/GenBank/DDBJ databases">
        <authorList>
            <person name="Han X.F."/>
        </authorList>
    </citation>
    <scope>NUCLEOTIDE SEQUENCE [LARGE SCALE GENOMIC DNA]</scope>
    <source>
        <strain evidence="3 4">KCTC 39840</strain>
    </source>
</reference>
<dbReference type="SUPFAM" id="SSF55073">
    <property type="entry name" value="Nucleotide cyclase"/>
    <property type="match status" value="1"/>
</dbReference>
<dbReference type="Gene3D" id="3.30.70.270">
    <property type="match status" value="1"/>
</dbReference>
<keyword evidence="3" id="KW-0548">Nucleotidyltransferase</keyword>
<dbReference type="InterPro" id="IPR000014">
    <property type="entry name" value="PAS"/>
</dbReference>
<dbReference type="CDD" id="cd01949">
    <property type="entry name" value="GGDEF"/>
    <property type="match status" value="1"/>
</dbReference>
<organism evidence="3 4">
    <name type="scientific">Conexibacter stalactiti</name>
    <dbReference type="NCBI Taxonomy" id="1940611"/>
    <lineage>
        <taxon>Bacteria</taxon>
        <taxon>Bacillati</taxon>
        <taxon>Actinomycetota</taxon>
        <taxon>Thermoleophilia</taxon>
        <taxon>Solirubrobacterales</taxon>
        <taxon>Conexibacteraceae</taxon>
        <taxon>Conexibacter</taxon>
    </lineage>
</organism>
<dbReference type="Pfam" id="PF13487">
    <property type="entry name" value="HD_5"/>
    <property type="match status" value="1"/>
</dbReference>
<gene>
    <name evidence="3" type="ORF">R7226_05395</name>
</gene>
<name>A0ABU4HKG0_9ACTN</name>